<protein>
    <submittedName>
        <fullName evidence="2">EAL domain-containing protein</fullName>
    </submittedName>
</protein>
<feature type="domain" description="EAL" evidence="1">
    <location>
        <begin position="114"/>
        <end position="368"/>
    </location>
</feature>
<dbReference type="InterPro" id="IPR050706">
    <property type="entry name" value="Cyclic-di-GMP_PDE-like"/>
</dbReference>
<evidence type="ECO:0000313" key="3">
    <source>
        <dbReference type="Proteomes" id="UP000325122"/>
    </source>
</evidence>
<dbReference type="SUPFAM" id="SSF141868">
    <property type="entry name" value="EAL domain-like"/>
    <property type="match status" value="1"/>
</dbReference>
<keyword evidence="3" id="KW-1185">Reference proteome</keyword>
<gene>
    <name evidence="2" type="ORF">F1654_04945</name>
</gene>
<dbReference type="InterPro" id="IPR035919">
    <property type="entry name" value="EAL_sf"/>
</dbReference>
<sequence>MSGADFRASADAAGALALAFDGQALSLDGAAGALGLARTAAEGALDALAARLAPGDRPALEALKDKRALDVRLRLVGEDGRLRLIRLIGRPGADGIWRGLILPAGAAPENGLEQLDLEAALREALETGAVIAHYQPIVSLKDRRLAGFEALARWVRADGTVMRADDFLPLALEHGLGGAVGAAVRACAAGDAAGWRAASSSALYVAANATAGELCDPAFAEALIETARGAGLAPGDFRLEITETEVMRDPDAAEQAMRALKAAGIALALDDFGTGYSSLARLDRFPFDTVKIDRYFIRAASADASARAIITSVVRIAHGYAMRVVAEGVETEADAALCADLGCDLGQGFRFARALRPADAAEAVRSGLKGRFGPPA</sequence>
<comment type="caution">
    <text evidence="2">The sequence shown here is derived from an EMBL/GenBank/DDBJ whole genome shotgun (WGS) entry which is preliminary data.</text>
</comment>
<dbReference type="AlphaFoldDB" id="A0A5M6ZQ00"/>
<dbReference type="GO" id="GO:0071111">
    <property type="term" value="F:cyclic-guanylate-specific phosphodiesterase activity"/>
    <property type="evidence" value="ECO:0007669"/>
    <property type="project" value="InterPro"/>
</dbReference>
<evidence type="ECO:0000259" key="1">
    <source>
        <dbReference type="PROSITE" id="PS50883"/>
    </source>
</evidence>
<dbReference type="Proteomes" id="UP000325122">
    <property type="component" value="Unassembled WGS sequence"/>
</dbReference>
<proteinExistence type="predicted"/>
<reference evidence="2 3" key="1">
    <citation type="submission" date="2019-09" db="EMBL/GenBank/DDBJ databases">
        <authorList>
            <person name="Kevbrin V."/>
            <person name="Grouzdev D.S."/>
        </authorList>
    </citation>
    <scope>NUCLEOTIDE SEQUENCE [LARGE SCALE GENOMIC DNA]</scope>
    <source>
        <strain evidence="2 3">G-192</strain>
    </source>
</reference>
<dbReference type="SMART" id="SM00052">
    <property type="entry name" value="EAL"/>
    <property type="match status" value="1"/>
</dbReference>
<dbReference type="InterPro" id="IPR001633">
    <property type="entry name" value="EAL_dom"/>
</dbReference>
<dbReference type="PROSITE" id="PS50883">
    <property type="entry name" value="EAL"/>
    <property type="match status" value="1"/>
</dbReference>
<name>A0A5M6ZQ00_9PROT</name>
<dbReference type="PANTHER" id="PTHR33121">
    <property type="entry name" value="CYCLIC DI-GMP PHOSPHODIESTERASE PDEF"/>
    <property type="match status" value="1"/>
</dbReference>
<dbReference type="CDD" id="cd01948">
    <property type="entry name" value="EAL"/>
    <property type="match status" value="1"/>
</dbReference>
<dbReference type="Pfam" id="PF00563">
    <property type="entry name" value="EAL"/>
    <property type="match status" value="1"/>
</dbReference>
<dbReference type="PANTHER" id="PTHR33121:SF79">
    <property type="entry name" value="CYCLIC DI-GMP PHOSPHODIESTERASE PDED-RELATED"/>
    <property type="match status" value="1"/>
</dbReference>
<dbReference type="EMBL" id="VWOJ01000001">
    <property type="protein sequence ID" value="KAA5805328.1"/>
    <property type="molecule type" value="Genomic_DNA"/>
</dbReference>
<evidence type="ECO:0000313" key="2">
    <source>
        <dbReference type="EMBL" id="KAA5805328.1"/>
    </source>
</evidence>
<accession>A0A5M6ZQ00</accession>
<dbReference type="RefSeq" id="WP_150022360.1">
    <property type="nucleotide sequence ID" value="NZ_VWOJ01000001.1"/>
</dbReference>
<organism evidence="2 3">
    <name type="scientific">Alkalicaulis satelles</name>
    <dbReference type="NCBI Taxonomy" id="2609175"/>
    <lineage>
        <taxon>Bacteria</taxon>
        <taxon>Pseudomonadati</taxon>
        <taxon>Pseudomonadota</taxon>
        <taxon>Alphaproteobacteria</taxon>
        <taxon>Maricaulales</taxon>
        <taxon>Maricaulaceae</taxon>
        <taxon>Alkalicaulis</taxon>
    </lineage>
</organism>
<dbReference type="Gene3D" id="3.20.20.450">
    <property type="entry name" value="EAL domain"/>
    <property type="match status" value="1"/>
</dbReference>